<accession>H6QRU7</accession>
<keyword evidence="2" id="KW-1185">Reference proteome</keyword>
<sequence>MSPKDTVPMQVCCVQWGAKRRPPLLNSGESGTRDIVALERIINLADHRLNIRLRHGC</sequence>
<name>H6QRU7_PUCGT</name>
<protein>
    <submittedName>
        <fullName evidence="1">Uncharacterized protein</fullName>
    </submittedName>
</protein>
<gene>
    <name evidence="1" type="ORF">PGTG_21466</name>
</gene>
<dbReference type="EMBL" id="DS178286">
    <property type="protein sequence ID" value="EHS63389.1"/>
    <property type="molecule type" value="Genomic_DNA"/>
</dbReference>
<dbReference type="RefSeq" id="XP_003889758.1">
    <property type="nucleotide sequence ID" value="XM_003889709.1"/>
</dbReference>
<dbReference type="AlphaFoldDB" id="H6QRU7"/>
<dbReference type="HOGENOM" id="CLU_2997503_0_0_1"/>
<proteinExistence type="predicted"/>
<evidence type="ECO:0000313" key="2">
    <source>
        <dbReference type="Proteomes" id="UP000008783"/>
    </source>
</evidence>
<dbReference type="GeneID" id="13543072"/>
<dbReference type="VEuPathDB" id="FungiDB:PGTG_21466"/>
<reference evidence="2" key="1">
    <citation type="journal article" date="2011" name="Proc. Natl. Acad. Sci. U.S.A.">
        <title>Obligate biotrophy features unraveled by the genomic analysis of rust fungi.</title>
        <authorList>
            <person name="Duplessis S."/>
            <person name="Cuomo C.A."/>
            <person name="Lin Y.-C."/>
            <person name="Aerts A."/>
            <person name="Tisserant E."/>
            <person name="Veneault-Fourrey C."/>
            <person name="Joly D.L."/>
            <person name="Hacquard S."/>
            <person name="Amselem J."/>
            <person name="Cantarel B.L."/>
            <person name="Chiu R."/>
            <person name="Coutinho P.M."/>
            <person name="Feau N."/>
            <person name="Field M."/>
            <person name="Frey P."/>
            <person name="Gelhaye E."/>
            <person name="Goldberg J."/>
            <person name="Grabherr M.G."/>
            <person name="Kodira C.D."/>
            <person name="Kohler A."/>
            <person name="Kuees U."/>
            <person name="Lindquist E.A."/>
            <person name="Lucas S.M."/>
            <person name="Mago R."/>
            <person name="Mauceli E."/>
            <person name="Morin E."/>
            <person name="Murat C."/>
            <person name="Pangilinan J.L."/>
            <person name="Park R."/>
            <person name="Pearson M."/>
            <person name="Quesneville H."/>
            <person name="Rouhier N."/>
            <person name="Sakthikumar S."/>
            <person name="Salamov A.A."/>
            <person name="Schmutz J."/>
            <person name="Selles B."/>
            <person name="Shapiro H."/>
            <person name="Tanguay P."/>
            <person name="Tuskan G.A."/>
            <person name="Henrissat B."/>
            <person name="Van de Peer Y."/>
            <person name="Rouze P."/>
            <person name="Ellis J.G."/>
            <person name="Dodds P.N."/>
            <person name="Schein J.E."/>
            <person name="Zhong S."/>
            <person name="Hamelin R.C."/>
            <person name="Grigoriev I.V."/>
            <person name="Szabo L.J."/>
            <person name="Martin F."/>
        </authorList>
    </citation>
    <scope>NUCLEOTIDE SEQUENCE [LARGE SCALE GENOMIC DNA]</scope>
    <source>
        <strain evidence="2">CRL 75-36-700-3 / race SCCL</strain>
    </source>
</reference>
<dbReference type="InParanoid" id="H6QRU7"/>
<dbReference type="KEGG" id="pgr:PGTG_21466"/>
<dbReference type="Proteomes" id="UP000008783">
    <property type="component" value="Unassembled WGS sequence"/>
</dbReference>
<evidence type="ECO:0000313" key="1">
    <source>
        <dbReference type="EMBL" id="EHS63389.1"/>
    </source>
</evidence>
<organism evidence="1 2">
    <name type="scientific">Puccinia graminis f. sp. tritici (strain CRL 75-36-700-3 / race SCCL)</name>
    <name type="common">Black stem rust fungus</name>
    <dbReference type="NCBI Taxonomy" id="418459"/>
    <lineage>
        <taxon>Eukaryota</taxon>
        <taxon>Fungi</taxon>
        <taxon>Dikarya</taxon>
        <taxon>Basidiomycota</taxon>
        <taxon>Pucciniomycotina</taxon>
        <taxon>Pucciniomycetes</taxon>
        <taxon>Pucciniales</taxon>
        <taxon>Pucciniaceae</taxon>
        <taxon>Puccinia</taxon>
    </lineage>
</organism>